<organism evidence="1 2">
    <name type="scientific">candidate division CPR3 bacterium GW2011_GWF2_35_18</name>
    <dbReference type="NCBI Taxonomy" id="1618350"/>
    <lineage>
        <taxon>Bacteria</taxon>
        <taxon>Bacteria division CPR3</taxon>
    </lineage>
</organism>
<dbReference type="AlphaFoldDB" id="A0A0G0C2F0"/>
<proteinExistence type="predicted"/>
<gene>
    <name evidence="1" type="ORF">UR67_C0001G0135</name>
</gene>
<comment type="caution">
    <text evidence="1">The sequence shown here is derived from an EMBL/GenBank/DDBJ whole genome shotgun (WGS) entry which is preliminary data.</text>
</comment>
<dbReference type="EMBL" id="LBQB01000001">
    <property type="protein sequence ID" value="KKP70226.1"/>
    <property type="molecule type" value="Genomic_DNA"/>
</dbReference>
<protein>
    <submittedName>
        <fullName evidence="1">Uncharacterized protein</fullName>
    </submittedName>
</protein>
<name>A0A0G0C2F0_UNCC3</name>
<accession>A0A0G0C2F0</accession>
<evidence type="ECO:0000313" key="1">
    <source>
        <dbReference type="EMBL" id="KKP70226.1"/>
    </source>
</evidence>
<dbReference type="Proteomes" id="UP000034581">
    <property type="component" value="Unassembled WGS sequence"/>
</dbReference>
<reference evidence="1 2" key="1">
    <citation type="journal article" date="2015" name="Nature">
        <title>rRNA introns, odd ribosomes, and small enigmatic genomes across a large radiation of phyla.</title>
        <authorList>
            <person name="Brown C.T."/>
            <person name="Hug L.A."/>
            <person name="Thomas B.C."/>
            <person name="Sharon I."/>
            <person name="Castelle C.J."/>
            <person name="Singh A."/>
            <person name="Wilkins M.J."/>
            <person name="Williams K.H."/>
            <person name="Banfield J.F."/>
        </authorList>
    </citation>
    <scope>NUCLEOTIDE SEQUENCE [LARGE SCALE GENOMIC DNA]</scope>
</reference>
<evidence type="ECO:0000313" key="2">
    <source>
        <dbReference type="Proteomes" id="UP000034581"/>
    </source>
</evidence>
<dbReference type="STRING" id="1618350.UR67_C0001G0135"/>
<sequence length="363" mass="42255">MFEVAVKDRQQLDLKVGRECRDLTYPEMLEASSRLLKSFDEFLSSGNNDPEQLRSFVTEAQTLDDIRRQFFDNLEEDQRKRMDQLFPDRGEIFNSINSVEYGALDRIPFEDLTSGEIEAYLQSMAKFHEEKYGEHNGGYYYFGWPQLYFEIPEDRKLLDAICEDRDLVLTDREANILYEGEKDTYKVHLDVPPERKIEVLKAILAVQAEDNKIVHEIFTEKKAKGGRIIATRKEIQERGGRLSSLNQYKMWDFQGDNPYFADFVFYPTTTQGQTAEEAVIEMVHELTGVLQYLDLPETDRVPRFSTPVIMNGRAIPGMTYVQGNGDFKLSLLKDSGERLGQYYDRDYNWAVRKGKAINFDQKL</sequence>